<organism evidence="12 13">
    <name type="scientific">Micromonospora viridifaciens</name>
    <dbReference type="NCBI Taxonomy" id="1881"/>
    <lineage>
        <taxon>Bacteria</taxon>
        <taxon>Bacillati</taxon>
        <taxon>Actinomycetota</taxon>
        <taxon>Actinomycetes</taxon>
        <taxon>Micromonosporales</taxon>
        <taxon>Micromonosporaceae</taxon>
        <taxon>Micromonospora</taxon>
    </lineage>
</organism>
<keyword evidence="9" id="KW-0012">Acyltransferase</keyword>
<evidence type="ECO:0000313" key="12">
    <source>
        <dbReference type="EMBL" id="SCE99775.1"/>
    </source>
</evidence>
<evidence type="ECO:0000256" key="2">
    <source>
        <dbReference type="ARBA" id="ARBA00008642"/>
    </source>
</evidence>
<evidence type="ECO:0000256" key="1">
    <source>
        <dbReference type="ARBA" id="ARBA00005189"/>
    </source>
</evidence>
<dbReference type="InterPro" id="IPR013751">
    <property type="entry name" value="ACP_syn_III_N"/>
</dbReference>
<evidence type="ECO:0000256" key="9">
    <source>
        <dbReference type="ARBA" id="ARBA00023315"/>
    </source>
</evidence>
<evidence type="ECO:0000256" key="3">
    <source>
        <dbReference type="ARBA" id="ARBA00022490"/>
    </source>
</evidence>
<evidence type="ECO:0000256" key="4">
    <source>
        <dbReference type="ARBA" id="ARBA00022516"/>
    </source>
</evidence>
<keyword evidence="7" id="KW-0443">Lipid metabolism</keyword>
<dbReference type="Proteomes" id="UP000198242">
    <property type="component" value="Chromosome I"/>
</dbReference>
<accession>A0A1C4WU83</accession>
<keyword evidence="3" id="KW-0963">Cytoplasm</keyword>
<dbReference type="EMBL" id="LT607411">
    <property type="protein sequence ID" value="SCE99775.1"/>
    <property type="molecule type" value="Genomic_DNA"/>
</dbReference>
<dbReference type="NCBIfam" id="TIGR00747">
    <property type="entry name" value="fabH"/>
    <property type="match status" value="1"/>
</dbReference>
<dbReference type="PANTHER" id="PTHR34069">
    <property type="entry name" value="3-OXOACYL-[ACYL-CARRIER-PROTEIN] SYNTHASE 3"/>
    <property type="match status" value="1"/>
</dbReference>
<protein>
    <submittedName>
        <fullName evidence="12">3-oxoacyl-[acyl-carrier-protein] synthase-3</fullName>
    </submittedName>
</protein>
<gene>
    <name evidence="12" type="ORF">GA0074695_2757</name>
</gene>
<comment type="pathway">
    <text evidence="1">Lipid metabolism.</text>
</comment>
<dbReference type="GO" id="GO:0004315">
    <property type="term" value="F:3-oxoacyl-[acyl-carrier-protein] synthase activity"/>
    <property type="evidence" value="ECO:0007669"/>
    <property type="project" value="InterPro"/>
</dbReference>
<evidence type="ECO:0000256" key="6">
    <source>
        <dbReference type="ARBA" id="ARBA00022832"/>
    </source>
</evidence>
<dbReference type="GO" id="GO:0044550">
    <property type="term" value="P:secondary metabolite biosynthetic process"/>
    <property type="evidence" value="ECO:0007669"/>
    <property type="project" value="TreeGrafter"/>
</dbReference>
<keyword evidence="6" id="KW-0276">Fatty acid metabolism</keyword>
<evidence type="ECO:0000256" key="8">
    <source>
        <dbReference type="ARBA" id="ARBA00023160"/>
    </source>
</evidence>
<dbReference type="Pfam" id="PF08541">
    <property type="entry name" value="ACP_syn_III_C"/>
    <property type="match status" value="1"/>
</dbReference>
<dbReference type="PANTHER" id="PTHR34069:SF2">
    <property type="entry name" value="BETA-KETOACYL-[ACYL-CARRIER-PROTEIN] SYNTHASE III"/>
    <property type="match status" value="1"/>
</dbReference>
<dbReference type="InterPro" id="IPR013747">
    <property type="entry name" value="ACP_syn_III_C"/>
</dbReference>
<name>A0A1C4WU83_MICVI</name>
<keyword evidence="4" id="KW-0444">Lipid biosynthesis</keyword>
<keyword evidence="13" id="KW-1185">Reference proteome</keyword>
<dbReference type="SUPFAM" id="SSF53901">
    <property type="entry name" value="Thiolase-like"/>
    <property type="match status" value="1"/>
</dbReference>
<evidence type="ECO:0000313" key="13">
    <source>
        <dbReference type="Proteomes" id="UP000198242"/>
    </source>
</evidence>
<dbReference type="RefSeq" id="WP_231935158.1">
    <property type="nucleotide sequence ID" value="NZ_LT607411.1"/>
</dbReference>
<keyword evidence="8" id="KW-0275">Fatty acid biosynthesis</keyword>
<evidence type="ECO:0000256" key="5">
    <source>
        <dbReference type="ARBA" id="ARBA00022679"/>
    </source>
</evidence>
<dbReference type="Gene3D" id="3.40.47.10">
    <property type="match status" value="2"/>
</dbReference>
<reference evidence="13" key="1">
    <citation type="submission" date="2016-06" db="EMBL/GenBank/DDBJ databases">
        <authorList>
            <person name="Varghese N."/>
            <person name="Submissions Spin"/>
        </authorList>
    </citation>
    <scope>NUCLEOTIDE SEQUENCE [LARGE SCALE GENOMIC DNA]</scope>
    <source>
        <strain evidence="13">DSM 43909</strain>
    </source>
</reference>
<evidence type="ECO:0000256" key="7">
    <source>
        <dbReference type="ARBA" id="ARBA00023098"/>
    </source>
</evidence>
<feature type="domain" description="Beta-ketoacyl-[acyl-carrier-protein] synthase III N-terminal" evidence="11">
    <location>
        <begin position="116"/>
        <end position="192"/>
    </location>
</feature>
<dbReference type="NCBIfam" id="NF006829">
    <property type="entry name" value="PRK09352.1"/>
    <property type="match status" value="1"/>
</dbReference>
<dbReference type="AlphaFoldDB" id="A0A1C4WU83"/>
<dbReference type="InterPro" id="IPR016039">
    <property type="entry name" value="Thiolase-like"/>
</dbReference>
<evidence type="ECO:0000259" key="11">
    <source>
        <dbReference type="Pfam" id="PF08545"/>
    </source>
</evidence>
<evidence type="ECO:0000259" key="10">
    <source>
        <dbReference type="Pfam" id="PF08541"/>
    </source>
</evidence>
<keyword evidence="5" id="KW-0808">Transferase</keyword>
<comment type="similarity">
    <text evidence="2">Belongs to the thiolase-like superfamily. FabH family.</text>
</comment>
<dbReference type="Pfam" id="PF08545">
    <property type="entry name" value="ACP_syn_III"/>
    <property type="match status" value="1"/>
</dbReference>
<dbReference type="GO" id="GO:0006633">
    <property type="term" value="P:fatty acid biosynthetic process"/>
    <property type="evidence" value="ECO:0007669"/>
    <property type="project" value="UniProtKB-KW"/>
</dbReference>
<dbReference type="CDD" id="cd00830">
    <property type="entry name" value="KAS_III"/>
    <property type="match status" value="1"/>
</dbReference>
<sequence length="333" mass="34240">MDGADGPSGYATIKGIGGYLPQRVVTNQEICARIDSTDEWITRRSGIRQRRFAGAEESLAVMGHAAATKALAAAGVPVERVDCVIATTMSHLRQAPAVAAQIADLLGPGANVAAAFDLNAGCAGFCYALSLARDMVAAGSAEHVLVVGTERMSDIVDPTDRGSAFLFGDGAGAVLVGRGAAAGISRVTWGSDSTYGSAIAQPRPWSDLRDRPEAGWPYLRLEGPAVFRWAVTRMAQVASAALANAGVGVADLAAFVPHQANMRITDALVESLRLPESVVVARDIVGVGNTAAASVPLALDGLVSRAPEVRGGLALLLGFGAGLLYAGQVVRLP</sequence>
<proteinExistence type="inferred from homology"/>
<feature type="domain" description="Beta-ketoacyl-[acyl-carrier-protein] synthase III C-terminal" evidence="10">
    <location>
        <begin position="242"/>
        <end position="331"/>
    </location>
</feature>
<dbReference type="InterPro" id="IPR004655">
    <property type="entry name" value="FabH"/>
</dbReference>